<dbReference type="Gene3D" id="3.30.160.60">
    <property type="entry name" value="Classic Zinc Finger"/>
    <property type="match status" value="3"/>
</dbReference>
<dbReference type="EMBL" id="JAPWTK010000020">
    <property type="protein sequence ID" value="KAJ8957849.1"/>
    <property type="molecule type" value="Genomic_DNA"/>
</dbReference>
<evidence type="ECO:0000313" key="11">
    <source>
        <dbReference type="Proteomes" id="UP001162162"/>
    </source>
</evidence>
<proteinExistence type="predicted"/>
<feature type="domain" description="C2H2-type" evidence="9">
    <location>
        <begin position="468"/>
        <end position="495"/>
    </location>
</feature>
<dbReference type="InterPro" id="IPR013087">
    <property type="entry name" value="Znf_C2H2_type"/>
</dbReference>
<evidence type="ECO:0000256" key="5">
    <source>
        <dbReference type="ARBA" id="ARBA00022833"/>
    </source>
</evidence>
<evidence type="ECO:0000256" key="7">
    <source>
        <dbReference type="ARBA" id="ARBA00023242"/>
    </source>
</evidence>
<dbReference type="PANTHER" id="PTHR24392:SF39">
    <property type="entry name" value="ZINC FINGER PROTEIN 518A"/>
    <property type="match status" value="1"/>
</dbReference>
<dbReference type="PANTHER" id="PTHR24392">
    <property type="entry name" value="ZINC FINGER PROTEIN"/>
    <property type="match status" value="1"/>
</dbReference>
<dbReference type="AlphaFoldDB" id="A0AAV8Z3L4"/>
<keyword evidence="3" id="KW-0677">Repeat</keyword>
<sequence length="592" mass="70131">MLRVQLKKYFPELIPNVVQDITLCASCNISLEFYFEVMRNWSDTERNNEVEHEKSNSMKISQNDFYAIAQYEYKTEPNAHVSKDNACFDNENKDEVKLHEFFLYQPESTVEEFPIKHETDLQIDKIDTRFEEDTAVPSQSDEQNHPGLTTYQCKNASLRQNISRASRGTNWSIRTHPKSLCIGVTVVNIRRSIKPILNNTWPPRFIAICVNTRQNLHAVIHQNHPPITVYQCEKCEYKTKYKDYWKKHLKIHQDRPQVEVYQCEQCEYKAKHKDTFRRHMIDFKQNEQLIVCGKCEQDLKSSYEFKLLCLSTDDSIDPSARGDDCTKLDPSYANRRECDLLEDLTKCHLCLKLINHNMSPTLRDDKEDVKFCAETEYDNVAVGTDYTWSENEDKDEIKLFESLLNTEECSLTKPEVQENFSVKYEEFNQDSSEVSLYQCEKCEFKTKYKYHLKRHIVKHQDPSEVTTYYCEKCSYNAKFKHYIRQHMVTHDGPSKETIYQCDKCEYKTEHKNYLKRHVVVHQPSSKAAMYQCEKCDYKAKLKICLRKHMVIHQDPSKITMYHCDKCDYKAKMERQHQEPHGGSSRHTYVSMR</sequence>
<evidence type="ECO:0000256" key="8">
    <source>
        <dbReference type="PROSITE-ProRule" id="PRU00042"/>
    </source>
</evidence>
<keyword evidence="5" id="KW-0862">Zinc</keyword>
<keyword evidence="11" id="KW-1185">Reference proteome</keyword>
<reference evidence="10" key="1">
    <citation type="journal article" date="2023" name="Insect Mol. Biol.">
        <title>Genome sequencing provides insights into the evolution of gene families encoding plant cell wall-degrading enzymes in longhorned beetles.</title>
        <authorList>
            <person name="Shin N.R."/>
            <person name="Okamura Y."/>
            <person name="Kirsch R."/>
            <person name="Pauchet Y."/>
        </authorList>
    </citation>
    <scope>NUCLEOTIDE SEQUENCE</scope>
    <source>
        <strain evidence="10">AMC_N1</strain>
    </source>
</reference>
<dbReference type="SUPFAM" id="SSF57667">
    <property type="entry name" value="beta-beta-alpha zinc fingers"/>
    <property type="match status" value="1"/>
</dbReference>
<dbReference type="GO" id="GO:0003677">
    <property type="term" value="F:DNA binding"/>
    <property type="evidence" value="ECO:0007669"/>
    <property type="project" value="UniProtKB-KW"/>
</dbReference>
<comment type="subcellular location">
    <subcellularLocation>
        <location evidence="1">Nucleus</location>
    </subcellularLocation>
</comment>
<gene>
    <name evidence="10" type="ORF">NQ318_001845</name>
</gene>
<feature type="domain" description="C2H2-type" evidence="9">
    <location>
        <begin position="499"/>
        <end position="526"/>
    </location>
</feature>
<name>A0AAV8Z3L4_9CUCU</name>
<comment type="caution">
    <text evidence="10">The sequence shown here is derived from an EMBL/GenBank/DDBJ whole genome shotgun (WGS) entry which is preliminary data.</text>
</comment>
<dbReference type="InterPro" id="IPR036236">
    <property type="entry name" value="Znf_C2H2_sf"/>
</dbReference>
<accession>A0AAV8Z3L4</accession>
<keyword evidence="4 8" id="KW-0863">Zinc-finger</keyword>
<evidence type="ECO:0000256" key="3">
    <source>
        <dbReference type="ARBA" id="ARBA00022737"/>
    </source>
</evidence>
<dbReference type="GO" id="GO:0008270">
    <property type="term" value="F:zinc ion binding"/>
    <property type="evidence" value="ECO:0007669"/>
    <property type="project" value="UniProtKB-KW"/>
</dbReference>
<dbReference type="SMART" id="SM00355">
    <property type="entry name" value="ZnF_C2H2"/>
    <property type="match status" value="6"/>
</dbReference>
<evidence type="ECO:0000256" key="4">
    <source>
        <dbReference type="ARBA" id="ARBA00022771"/>
    </source>
</evidence>
<dbReference type="Proteomes" id="UP001162162">
    <property type="component" value="Unassembled WGS sequence"/>
</dbReference>
<organism evidence="10 11">
    <name type="scientific">Aromia moschata</name>
    <dbReference type="NCBI Taxonomy" id="1265417"/>
    <lineage>
        <taxon>Eukaryota</taxon>
        <taxon>Metazoa</taxon>
        <taxon>Ecdysozoa</taxon>
        <taxon>Arthropoda</taxon>
        <taxon>Hexapoda</taxon>
        <taxon>Insecta</taxon>
        <taxon>Pterygota</taxon>
        <taxon>Neoptera</taxon>
        <taxon>Endopterygota</taxon>
        <taxon>Coleoptera</taxon>
        <taxon>Polyphaga</taxon>
        <taxon>Cucujiformia</taxon>
        <taxon>Chrysomeloidea</taxon>
        <taxon>Cerambycidae</taxon>
        <taxon>Cerambycinae</taxon>
        <taxon>Callichromatini</taxon>
        <taxon>Aromia</taxon>
    </lineage>
</organism>
<evidence type="ECO:0000313" key="10">
    <source>
        <dbReference type="EMBL" id="KAJ8957849.1"/>
    </source>
</evidence>
<dbReference type="PROSITE" id="PS50157">
    <property type="entry name" value="ZINC_FINGER_C2H2_2"/>
    <property type="match status" value="2"/>
</dbReference>
<keyword evidence="6" id="KW-0238">DNA-binding</keyword>
<keyword evidence="7" id="KW-0539">Nucleus</keyword>
<dbReference type="GO" id="GO:0005634">
    <property type="term" value="C:nucleus"/>
    <property type="evidence" value="ECO:0007669"/>
    <property type="project" value="UniProtKB-SubCell"/>
</dbReference>
<evidence type="ECO:0000259" key="9">
    <source>
        <dbReference type="PROSITE" id="PS50157"/>
    </source>
</evidence>
<evidence type="ECO:0000256" key="6">
    <source>
        <dbReference type="ARBA" id="ARBA00023125"/>
    </source>
</evidence>
<evidence type="ECO:0000256" key="1">
    <source>
        <dbReference type="ARBA" id="ARBA00004123"/>
    </source>
</evidence>
<evidence type="ECO:0000256" key="2">
    <source>
        <dbReference type="ARBA" id="ARBA00022723"/>
    </source>
</evidence>
<protein>
    <recommendedName>
        <fullName evidence="9">C2H2-type domain-containing protein</fullName>
    </recommendedName>
</protein>
<keyword evidence="2" id="KW-0479">Metal-binding</keyword>